<dbReference type="GO" id="GO:0005524">
    <property type="term" value="F:ATP binding"/>
    <property type="evidence" value="ECO:0007669"/>
    <property type="project" value="UniProtKB-UniRule"/>
</dbReference>
<evidence type="ECO:0000256" key="2">
    <source>
        <dbReference type="ARBA" id="ARBA00022679"/>
    </source>
</evidence>
<evidence type="ECO:0000256" key="4">
    <source>
        <dbReference type="ARBA" id="ARBA00022777"/>
    </source>
</evidence>
<keyword evidence="2" id="KW-0808">Transferase</keyword>
<protein>
    <submittedName>
        <fullName evidence="10">CAMK family protein kinase</fullName>
    </submittedName>
</protein>
<keyword evidence="5 6" id="KW-0067">ATP-binding</keyword>
<evidence type="ECO:0000256" key="3">
    <source>
        <dbReference type="ARBA" id="ARBA00022741"/>
    </source>
</evidence>
<keyword evidence="11" id="KW-1185">Reference proteome</keyword>
<keyword evidence="4 10" id="KW-0418">Kinase</keyword>
<feature type="binding site" evidence="6">
    <location>
        <position position="49"/>
    </location>
    <ligand>
        <name>ATP</name>
        <dbReference type="ChEBI" id="CHEBI:30616"/>
    </ligand>
</feature>
<evidence type="ECO:0000259" key="9">
    <source>
        <dbReference type="PROSITE" id="PS50011"/>
    </source>
</evidence>
<organism evidence="10 11">
    <name type="scientific">Tritrichomonas foetus</name>
    <dbReference type="NCBI Taxonomy" id="1144522"/>
    <lineage>
        <taxon>Eukaryota</taxon>
        <taxon>Metamonada</taxon>
        <taxon>Parabasalia</taxon>
        <taxon>Tritrichomonadida</taxon>
        <taxon>Tritrichomonadidae</taxon>
        <taxon>Tritrichomonas</taxon>
    </lineage>
</organism>
<dbReference type="PROSITE" id="PS50011">
    <property type="entry name" value="PROTEIN_KINASE_DOM"/>
    <property type="match status" value="1"/>
</dbReference>
<evidence type="ECO:0000313" key="11">
    <source>
        <dbReference type="Proteomes" id="UP000179807"/>
    </source>
</evidence>
<dbReference type="GO" id="GO:0004674">
    <property type="term" value="F:protein serine/threonine kinase activity"/>
    <property type="evidence" value="ECO:0007669"/>
    <property type="project" value="UniProtKB-KW"/>
</dbReference>
<dbReference type="EMBL" id="MLAK01000651">
    <property type="protein sequence ID" value="OHT08984.1"/>
    <property type="molecule type" value="Genomic_DNA"/>
</dbReference>
<feature type="compositionally biased region" description="Basic residues" evidence="8">
    <location>
        <begin position="356"/>
        <end position="368"/>
    </location>
</feature>
<dbReference type="PANTHER" id="PTHR43895:SF150">
    <property type="entry name" value="SERINE_THREONINE-PROTEIN KINASE STK11"/>
    <property type="match status" value="1"/>
</dbReference>
<keyword evidence="3 6" id="KW-0547">Nucleotide-binding</keyword>
<dbReference type="GeneID" id="94837134"/>
<dbReference type="PANTHER" id="PTHR43895">
    <property type="entry name" value="CALCIUM/CALMODULIN-DEPENDENT PROTEIN KINASE KINASE-RELATED"/>
    <property type="match status" value="1"/>
</dbReference>
<sequence>MKMNGVAMKVTIPGKIGPYIFKEEIGCGKTSVVYHAVSTPPEEEEVAIKVVPKSQFRNQAEITKLQNEVSSLFKCQNYHVVRFINLYHDSVNFYLVTELCDTDLQVEVSKSGKFPEDEAKKIFKEIIESIKFVHSVGVAHRDIKLDNFLIKNSGKTKKIILSDFGFSLLVCEDKNCTIRCGTLAYLAPEIIKNEPYNPYLVDIWSAGVVLYSIVAGRFPWPTSNNDIMIEWITTRKLKFPDFFSEDLKNLIDLMLNLNPEERPTLNIILEHPWLKNVVIEKIEEPETKYKPPSFKALNEIFRSAAGQRVIVERNQNILKRQKVTKSLNADIKNTNKDLDKKKALPMSKDLREVLQKSHRLKIHSRSTKPKTEKNTIT</sequence>
<feature type="region of interest" description="Disordered" evidence="8">
    <location>
        <begin position="354"/>
        <end position="377"/>
    </location>
</feature>
<evidence type="ECO:0000256" key="1">
    <source>
        <dbReference type="ARBA" id="ARBA00022527"/>
    </source>
</evidence>
<evidence type="ECO:0000313" key="10">
    <source>
        <dbReference type="EMBL" id="OHT08984.1"/>
    </source>
</evidence>
<dbReference type="InterPro" id="IPR011009">
    <property type="entry name" value="Kinase-like_dom_sf"/>
</dbReference>
<gene>
    <name evidence="10" type="ORF">TRFO_22218</name>
</gene>
<dbReference type="PROSITE" id="PS00107">
    <property type="entry name" value="PROTEIN_KINASE_ATP"/>
    <property type="match status" value="1"/>
</dbReference>
<dbReference type="RefSeq" id="XP_068362120.1">
    <property type="nucleotide sequence ID" value="XM_068502430.1"/>
</dbReference>
<dbReference type="Proteomes" id="UP000179807">
    <property type="component" value="Unassembled WGS sequence"/>
</dbReference>
<dbReference type="Gene3D" id="1.10.510.10">
    <property type="entry name" value="Transferase(Phosphotransferase) domain 1"/>
    <property type="match status" value="1"/>
</dbReference>
<evidence type="ECO:0000256" key="7">
    <source>
        <dbReference type="RuleBase" id="RU000304"/>
    </source>
</evidence>
<keyword evidence="1 7" id="KW-0723">Serine/threonine-protein kinase</keyword>
<dbReference type="GO" id="GO:0007165">
    <property type="term" value="P:signal transduction"/>
    <property type="evidence" value="ECO:0007669"/>
    <property type="project" value="TreeGrafter"/>
</dbReference>
<evidence type="ECO:0000256" key="8">
    <source>
        <dbReference type="SAM" id="MobiDB-lite"/>
    </source>
</evidence>
<dbReference type="PROSITE" id="PS00108">
    <property type="entry name" value="PROTEIN_KINASE_ST"/>
    <property type="match status" value="1"/>
</dbReference>
<dbReference type="SMART" id="SM00220">
    <property type="entry name" value="S_TKc"/>
    <property type="match status" value="1"/>
</dbReference>
<comment type="similarity">
    <text evidence="7">Belongs to the protein kinase superfamily.</text>
</comment>
<accession>A0A1J4KDJ2</accession>
<dbReference type="InterPro" id="IPR008271">
    <property type="entry name" value="Ser/Thr_kinase_AS"/>
</dbReference>
<dbReference type="AlphaFoldDB" id="A0A1J4KDJ2"/>
<evidence type="ECO:0000256" key="5">
    <source>
        <dbReference type="ARBA" id="ARBA00022840"/>
    </source>
</evidence>
<comment type="caution">
    <text evidence="10">The sequence shown here is derived from an EMBL/GenBank/DDBJ whole genome shotgun (WGS) entry which is preliminary data.</text>
</comment>
<dbReference type="InterPro" id="IPR017441">
    <property type="entry name" value="Protein_kinase_ATP_BS"/>
</dbReference>
<dbReference type="SUPFAM" id="SSF56112">
    <property type="entry name" value="Protein kinase-like (PK-like)"/>
    <property type="match status" value="1"/>
</dbReference>
<dbReference type="InterPro" id="IPR000719">
    <property type="entry name" value="Prot_kinase_dom"/>
</dbReference>
<reference evidence="10" key="1">
    <citation type="submission" date="2016-10" db="EMBL/GenBank/DDBJ databases">
        <authorList>
            <person name="Benchimol M."/>
            <person name="Almeida L.G."/>
            <person name="Vasconcelos A.T."/>
            <person name="Perreira-Neves A."/>
            <person name="Rosa I.A."/>
            <person name="Tasca T."/>
            <person name="Bogo M.R."/>
            <person name="de Souza W."/>
        </authorList>
    </citation>
    <scope>NUCLEOTIDE SEQUENCE [LARGE SCALE GENOMIC DNA]</scope>
    <source>
        <strain evidence="10">K</strain>
    </source>
</reference>
<evidence type="ECO:0000256" key="6">
    <source>
        <dbReference type="PROSITE-ProRule" id="PRU10141"/>
    </source>
</evidence>
<name>A0A1J4KDJ2_9EUKA</name>
<dbReference type="Pfam" id="PF00069">
    <property type="entry name" value="Pkinase"/>
    <property type="match status" value="1"/>
</dbReference>
<dbReference type="VEuPathDB" id="TrichDB:TRFO_22218"/>
<dbReference type="FunFam" id="1.10.510.10:FF:000571">
    <property type="entry name" value="Maternal embryonic leucine zipper kinase"/>
    <property type="match status" value="1"/>
</dbReference>
<dbReference type="OrthoDB" id="10252171at2759"/>
<proteinExistence type="inferred from homology"/>
<feature type="domain" description="Protein kinase" evidence="9">
    <location>
        <begin position="19"/>
        <end position="274"/>
    </location>
</feature>